<comment type="caution">
    <text evidence="2">The sequence shown here is derived from an EMBL/GenBank/DDBJ whole genome shotgun (WGS) entry which is preliminary data.</text>
</comment>
<feature type="signal peptide" evidence="1">
    <location>
        <begin position="1"/>
        <end position="18"/>
    </location>
</feature>
<keyword evidence="1" id="KW-0732">Signal</keyword>
<organism evidence="2 3">
    <name type="scientific">Phaseolus angularis</name>
    <name type="common">Azuki bean</name>
    <name type="synonym">Vigna angularis</name>
    <dbReference type="NCBI Taxonomy" id="3914"/>
    <lineage>
        <taxon>Eukaryota</taxon>
        <taxon>Viridiplantae</taxon>
        <taxon>Streptophyta</taxon>
        <taxon>Embryophyta</taxon>
        <taxon>Tracheophyta</taxon>
        <taxon>Spermatophyta</taxon>
        <taxon>Magnoliopsida</taxon>
        <taxon>eudicotyledons</taxon>
        <taxon>Gunneridae</taxon>
        <taxon>Pentapetalae</taxon>
        <taxon>rosids</taxon>
        <taxon>fabids</taxon>
        <taxon>Fabales</taxon>
        <taxon>Fabaceae</taxon>
        <taxon>Papilionoideae</taxon>
        <taxon>50 kb inversion clade</taxon>
        <taxon>NPAAA clade</taxon>
        <taxon>indigoferoid/millettioid clade</taxon>
        <taxon>Phaseoleae</taxon>
        <taxon>Vigna</taxon>
    </lineage>
</organism>
<dbReference type="AlphaFoldDB" id="A0A8T0L6T4"/>
<sequence>MTAYTILVGGLMAGFVRGFADMMDGGYSSYPQRNPNMNSAPFAPLQPSPAALLNGDNQKLIGITNNTNLKVKGDGNGACTLGNFK</sequence>
<dbReference type="Proteomes" id="UP000743370">
    <property type="component" value="Unassembled WGS sequence"/>
</dbReference>
<name>A0A8T0L6T4_PHAAN</name>
<proteinExistence type="predicted"/>
<evidence type="ECO:0000313" key="3">
    <source>
        <dbReference type="Proteomes" id="UP000743370"/>
    </source>
</evidence>
<gene>
    <name evidence="2" type="ORF">HKW66_Vig0021140</name>
</gene>
<reference evidence="2 3" key="1">
    <citation type="submission" date="2020-05" db="EMBL/GenBank/DDBJ databases">
        <title>Vigna angularis (adzuki bean) Var. LongXiaoDou No. 4 denovo assembly.</title>
        <authorList>
            <person name="Xiang H."/>
        </authorList>
    </citation>
    <scope>NUCLEOTIDE SEQUENCE [LARGE SCALE GENOMIC DNA]</scope>
    <source>
        <tissue evidence="2">Leaf</tissue>
    </source>
</reference>
<accession>A0A8T0L6T4</accession>
<protein>
    <submittedName>
        <fullName evidence="2">Uncharacterized protein</fullName>
    </submittedName>
</protein>
<evidence type="ECO:0000256" key="1">
    <source>
        <dbReference type="SAM" id="SignalP"/>
    </source>
</evidence>
<evidence type="ECO:0000313" key="2">
    <source>
        <dbReference type="EMBL" id="KAG2407292.1"/>
    </source>
</evidence>
<dbReference type="EMBL" id="JABFOF010000001">
    <property type="protein sequence ID" value="KAG2407292.1"/>
    <property type="molecule type" value="Genomic_DNA"/>
</dbReference>
<feature type="chain" id="PRO_5035847565" evidence="1">
    <location>
        <begin position="19"/>
        <end position="85"/>
    </location>
</feature>